<feature type="compositionally biased region" description="Basic and acidic residues" evidence="1">
    <location>
        <begin position="1"/>
        <end position="13"/>
    </location>
</feature>
<reference evidence="2 3" key="1">
    <citation type="submission" date="2017-08" db="EMBL/GenBank/DDBJ databases">
        <title>Infants hospitalized years apart are colonized by the same room-sourced microbial strains.</title>
        <authorList>
            <person name="Brooks B."/>
            <person name="Olm M.R."/>
            <person name="Firek B.A."/>
            <person name="Baker R."/>
            <person name="Thomas B.C."/>
            <person name="Morowitz M.J."/>
            <person name="Banfield J.F."/>
        </authorList>
    </citation>
    <scope>NUCLEOTIDE SEQUENCE [LARGE SCALE GENOMIC DNA]</scope>
    <source>
        <strain evidence="2">S2_005_003_R2_43</strain>
    </source>
</reference>
<dbReference type="Proteomes" id="UP000249577">
    <property type="component" value="Unassembled WGS sequence"/>
</dbReference>
<evidence type="ECO:0000313" key="3">
    <source>
        <dbReference type="Proteomes" id="UP000249577"/>
    </source>
</evidence>
<organism evidence="2 3">
    <name type="scientific">Ancylobacter novellus</name>
    <name type="common">Thiobacillus novellus</name>
    <dbReference type="NCBI Taxonomy" id="921"/>
    <lineage>
        <taxon>Bacteria</taxon>
        <taxon>Pseudomonadati</taxon>
        <taxon>Pseudomonadota</taxon>
        <taxon>Alphaproteobacteria</taxon>
        <taxon>Hyphomicrobiales</taxon>
        <taxon>Xanthobacteraceae</taxon>
        <taxon>Ancylobacter</taxon>
    </lineage>
</organism>
<accession>A0A2W5KJJ6</accession>
<dbReference type="AlphaFoldDB" id="A0A2W5KJJ6"/>
<name>A0A2W5KJJ6_ANCNO</name>
<evidence type="ECO:0000256" key="1">
    <source>
        <dbReference type="SAM" id="MobiDB-lite"/>
    </source>
</evidence>
<evidence type="ECO:0000313" key="2">
    <source>
        <dbReference type="EMBL" id="PZQ15954.1"/>
    </source>
</evidence>
<proteinExistence type="predicted"/>
<comment type="caution">
    <text evidence="2">The sequence shown here is derived from an EMBL/GenBank/DDBJ whole genome shotgun (WGS) entry which is preliminary data.</text>
</comment>
<protein>
    <submittedName>
        <fullName evidence="2">Uncharacterized protein</fullName>
    </submittedName>
</protein>
<dbReference type="EMBL" id="QFPN01000004">
    <property type="protein sequence ID" value="PZQ15954.1"/>
    <property type="molecule type" value="Genomic_DNA"/>
</dbReference>
<gene>
    <name evidence="2" type="ORF">DI565_09065</name>
</gene>
<feature type="region of interest" description="Disordered" evidence="1">
    <location>
        <begin position="1"/>
        <end position="22"/>
    </location>
</feature>
<sequence length="65" mass="7264">MAEQRDQNRRLTDDANATQDRFDEALREVVEPGADDGTSCEDADAAVFLDRFPVPARRGDGPKER</sequence>